<name>A0A934RZP5_9BACT</name>
<protein>
    <submittedName>
        <fullName evidence="1">Uncharacterized protein</fullName>
    </submittedName>
</protein>
<dbReference type="AlphaFoldDB" id="A0A934RZP5"/>
<gene>
    <name evidence="1" type="ORF">JIN87_27260</name>
</gene>
<organism evidence="1 2">
    <name type="scientific">Pelagicoccus mobilis</name>
    <dbReference type="NCBI Taxonomy" id="415221"/>
    <lineage>
        <taxon>Bacteria</taxon>
        <taxon>Pseudomonadati</taxon>
        <taxon>Verrucomicrobiota</taxon>
        <taxon>Opitutia</taxon>
        <taxon>Puniceicoccales</taxon>
        <taxon>Pelagicoccaceae</taxon>
        <taxon>Pelagicoccus</taxon>
    </lineage>
</organism>
<dbReference type="Proteomes" id="UP000617628">
    <property type="component" value="Unassembled WGS sequence"/>
</dbReference>
<accession>A0A934RZP5</accession>
<dbReference type="RefSeq" id="WP_200359771.1">
    <property type="nucleotide sequence ID" value="NZ_JAENIL010000104.1"/>
</dbReference>
<evidence type="ECO:0000313" key="1">
    <source>
        <dbReference type="EMBL" id="MBK1880615.1"/>
    </source>
</evidence>
<keyword evidence="2" id="KW-1185">Reference proteome</keyword>
<proteinExistence type="predicted"/>
<comment type="caution">
    <text evidence="1">The sequence shown here is derived from an EMBL/GenBank/DDBJ whole genome shotgun (WGS) entry which is preliminary data.</text>
</comment>
<sequence>MTCKARSILKDSKLLSGITGDTFPEKVEQDVRYNSGKRRPFHYDQAPTTIN</sequence>
<evidence type="ECO:0000313" key="2">
    <source>
        <dbReference type="Proteomes" id="UP000617628"/>
    </source>
</evidence>
<dbReference type="EMBL" id="JAENIL010000104">
    <property type="protein sequence ID" value="MBK1880615.1"/>
    <property type="molecule type" value="Genomic_DNA"/>
</dbReference>
<reference evidence="1" key="1">
    <citation type="submission" date="2021-01" db="EMBL/GenBank/DDBJ databases">
        <title>Modified the classification status of verrucomicrobia.</title>
        <authorList>
            <person name="Feng X."/>
        </authorList>
    </citation>
    <scope>NUCLEOTIDE SEQUENCE</scope>
    <source>
        <strain evidence="1">KCTC 13126</strain>
    </source>
</reference>